<accession>A0A3A4N827</accession>
<dbReference type="GO" id="GO:0008168">
    <property type="term" value="F:methyltransferase activity"/>
    <property type="evidence" value="ECO:0007669"/>
    <property type="project" value="UniProtKB-KW"/>
</dbReference>
<dbReference type="CDD" id="cd02440">
    <property type="entry name" value="AdoMet_MTases"/>
    <property type="match status" value="1"/>
</dbReference>
<dbReference type="Gene3D" id="3.40.50.150">
    <property type="entry name" value="Vaccinia Virus protein VP39"/>
    <property type="match status" value="1"/>
</dbReference>
<evidence type="ECO:0000313" key="2">
    <source>
        <dbReference type="Proteomes" id="UP000265882"/>
    </source>
</evidence>
<dbReference type="Proteomes" id="UP000265882">
    <property type="component" value="Unassembled WGS sequence"/>
</dbReference>
<organism evidence="1 2">
    <name type="scientific">Abyssobacteria bacterium (strain SURF_5)</name>
    <dbReference type="NCBI Taxonomy" id="2093360"/>
    <lineage>
        <taxon>Bacteria</taxon>
        <taxon>Pseudomonadati</taxon>
        <taxon>Candidatus Hydrogenedentota</taxon>
        <taxon>Candidatus Abyssobacteria</taxon>
    </lineage>
</organism>
<dbReference type="InterPro" id="IPR029063">
    <property type="entry name" value="SAM-dependent_MTases_sf"/>
</dbReference>
<dbReference type="GO" id="GO:0032259">
    <property type="term" value="P:methylation"/>
    <property type="evidence" value="ECO:0007669"/>
    <property type="project" value="UniProtKB-KW"/>
</dbReference>
<comment type="caution">
    <text evidence="1">The sequence shown here is derived from an EMBL/GenBank/DDBJ whole genome shotgun (WGS) entry which is preliminary data.</text>
</comment>
<keyword evidence="1" id="KW-0489">Methyltransferase</keyword>
<keyword evidence="1" id="KW-0808">Transferase</keyword>
<sequence>MTGRQIIIEDSGCALCGCSSSLPLYSALHIVRCPECGLIRNRHLPKFERLKQIYTESYFRSTDSGSLGYDDYIADRAKITRTFQRRLREIERWIGHKGKLLDVGCATGFSLEVAIERGWEAFGIELSEFACRFARDNLQIKIHCGSMADAQLEPAGFDAITMWDYIEHCLDPLRELQLANKALKPGGLIALTTPDIASWPARISGARWMGIKDEEHLYYFTPVTMKRLLHQTGFQPERLEHVGKYVDVGFFVKRAGLYSSSVEGMLKRAAHLFRLANRVLYVNPFDIMLVYGKKTGGIE</sequence>
<proteinExistence type="predicted"/>
<name>A0A3A4N827_ABYX5</name>
<dbReference type="AlphaFoldDB" id="A0A3A4N827"/>
<dbReference type="PANTHER" id="PTHR43861:SF6">
    <property type="entry name" value="METHYLTRANSFERASE TYPE 11"/>
    <property type="match status" value="1"/>
</dbReference>
<evidence type="ECO:0000313" key="1">
    <source>
        <dbReference type="EMBL" id="RJP15562.1"/>
    </source>
</evidence>
<dbReference type="SUPFAM" id="SSF53335">
    <property type="entry name" value="S-adenosyl-L-methionine-dependent methyltransferases"/>
    <property type="match status" value="1"/>
</dbReference>
<dbReference type="EMBL" id="QZKU01000134">
    <property type="protein sequence ID" value="RJP15562.1"/>
    <property type="molecule type" value="Genomic_DNA"/>
</dbReference>
<dbReference type="Pfam" id="PF13489">
    <property type="entry name" value="Methyltransf_23"/>
    <property type="match status" value="1"/>
</dbReference>
<gene>
    <name evidence="1" type="ORF">C4520_20085</name>
</gene>
<protein>
    <submittedName>
        <fullName evidence="1">Class I SAM-dependent methyltransferase</fullName>
    </submittedName>
</protein>
<reference evidence="1 2" key="1">
    <citation type="journal article" date="2017" name="ISME J.">
        <title>Energy and carbon metabolisms in a deep terrestrial subsurface fluid microbial community.</title>
        <authorList>
            <person name="Momper L."/>
            <person name="Jungbluth S.P."/>
            <person name="Lee M.D."/>
            <person name="Amend J.P."/>
        </authorList>
    </citation>
    <scope>NUCLEOTIDE SEQUENCE [LARGE SCALE GENOMIC DNA]</scope>
    <source>
        <strain evidence="1">SURF_5</strain>
    </source>
</reference>
<dbReference type="PANTHER" id="PTHR43861">
    <property type="entry name" value="TRANS-ACONITATE 2-METHYLTRANSFERASE-RELATED"/>
    <property type="match status" value="1"/>
</dbReference>